<evidence type="ECO:0000313" key="3">
    <source>
        <dbReference type="EMBL" id="CUR58770.1"/>
    </source>
</evidence>
<evidence type="ECO:0000256" key="1">
    <source>
        <dbReference type="ARBA" id="ARBA00023251"/>
    </source>
</evidence>
<keyword evidence="1" id="KW-0046">Antibiotic resistance</keyword>
<dbReference type="PANTHER" id="PTHR31438:SF1">
    <property type="entry name" value="LYSINE N-ACYLTRANSFERASE C17G9.06C-RELATED"/>
    <property type="match status" value="1"/>
</dbReference>
<dbReference type="SUPFAM" id="SSF55729">
    <property type="entry name" value="Acyl-CoA N-acyltransferases (Nat)"/>
    <property type="match status" value="1"/>
</dbReference>
<dbReference type="PROSITE" id="PS51186">
    <property type="entry name" value="GNAT"/>
    <property type="match status" value="1"/>
</dbReference>
<proteinExistence type="predicted"/>
<reference evidence="3" key="1">
    <citation type="submission" date="2015-08" db="EMBL/GenBank/DDBJ databases">
        <authorList>
            <person name="Babu N.S."/>
            <person name="Beckwith C.J."/>
            <person name="Beseler K.G."/>
            <person name="Brison A."/>
            <person name="Carone J.V."/>
            <person name="Caskin T.P."/>
            <person name="Diamond M."/>
            <person name="Durham M.E."/>
            <person name="Foxe J.M."/>
            <person name="Go M."/>
            <person name="Henderson B.A."/>
            <person name="Jones I.B."/>
            <person name="McGettigan J.A."/>
            <person name="Micheletti S.J."/>
            <person name="Nasrallah M.E."/>
            <person name="Ortiz D."/>
            <person name="Piller C.R."/>
            <person name="Privatt S.R."/>
            <person name="Schneider S.L."/>
            <person name="Sharp S."/>
            <person name="Smith T.C."/>
            <person name="Stanton J.D."/>
            <person name="Ullery H.E."/>
            <person name="Wilson R.J."/>
            <person name="Serrano M.G."/>
            <person name="Buck G."/>
            <person name="Lee V."/>
            <person name="Wang Y."/>
            <person name="Carvalho R."/>
            <person name="Voegtly L."/>
            <person name="Shi R."/>
            <person name="Duckworth R."/>
            <person name="Johnson A."/>
            <person name="Loviza R."/>
            <person name="Walstead R."/>
            <person name="Shah Z."/>
            <person name="Kiflezghi M."/>
            <person name="Wade K."/>
            <person name="Ball S.L."/>
            <person name="Bradley K.W."/>
            <person name="Asai D.J."/>
            <person name="Bowman C.A."/>
            <person name="Russell D.A."/>
            <person name="Pope W.H."/>
            <person name="Jacobs-Sera D."/>
            <person name="Hendrix R.W."/>
            <person name="Hatfull G.F."/>
        </authorList>
    </citation>
    <scope>NUCLEOTIDE SEQUENCE</scope>
</reference>
<dbReference type="Gene3D" id="3.40.630.30">
    <property type="match status" value="1"/>
</dbReference>
<organism evidence="3">
    <name type="scientific">metagenome</name>
    <dbReference type="NCBI Taxonomy" id="256318"/>
    <lineage>
        <taxon>unclassified sequences</taxon>
        <taxon>metagenomes</taxon>
    </lineage>
</organism>
<dbReference type="GO" id="GO:0046677">
    <property type="term" value="P:response to antibiotic"/>
    <property type="evidence" value="ECO:0007669"/>
    <property type="project" value="UniProtKB-KW"/>
</dbReference>
<dbReference type="AlphaFoldDB" id="A0A2P2C9X7"/>
<keyword evidence="3" id="KW-0808">Transferase</keyword>
<name>A0A2P2C9X7_9ZZZZ</name>
<gene>
    <name evidence="3" type="ORF">NOCA1160049</name>
</gene>
<dbReference type="EMBL" id="CZKB01000008">
    <property type="protein sequence ID" value="CUR58770.1"/>
    <property type="molecule type" value="Genomic_DNA"/>
</dbReference>
<protein>
    <submittedName>
        <fullName evidence="3">GCN5-related N-acetyltransferase</fullName>
    </submittedName>
</protein>
<sequence length="249" mass="27321">MPATDGTRAVPVVVRHGARELTGAVQPDESWAAAATRIAATTLAEPMADDLSGETLRFAVEPDQRIDLRAMTHGDLPALVRWLQADHVRRWWRHDGEATIERVTASYGPRVDGRTPTRMWVIEVNGRSIGFVQDYRVRDYPGFALLTPDPDAVGLDYAIGEPGWAGRGLGARVLWAWMQGARRRYPDATAYFAAPDHANAASLRILDKAGFTRGTWFDEPQRDGTTSTAVGCTLDVRRVLGPPAPPRAP</sequence>
<dbReference type="Pfam" id="PF13523">
    <property type="entry name" value="Acetyltransf_8"/>
    <property type="match status" value="1"/>
</dbReference>
<dbReference type="InterPro" id="IPR016181">
    <property type="entry name" value="Acyl_CoA_acyltransferase"/>
</dbReference>
<dbReference type="GO" id="GO:0016410">
    <property type="term" value="F:N-acyltransferase activity"/>
    <property type="evidence" value="ECO:0007669"/>
    <property type="project" value="TreeGrafter"/>
</dbReference>
<feature type="domain" description="N-acetyltransferase" evidence="2">
    <location>
        <begin position="66"/>
        <end position="235"/>
    </location>
</feature>
<dbReference type="PANTHER" id="PTHR31438">
    <property type="entry name" value="LYSINE N-ACYLTRANSFERASE C17G9.06C-RELATED"/>
    <property type="match status" value="1"/>
</dbReference>
<accession>A0A2P2C9X7</accession>
<evidence type="ECO:0000259" key="2">
    <source>
        <dbReference type="PROSITE" id="PS51186"/>
    </source>
</evidence>
<dbReference type="InterPro" id="IPR000182">
    <property type="entry name" value="GNAT_dom"/>
</dbReference>